<evidence type="ECO:0000313" key="1">
    <source>
        <dbReference type="EMBL" id="QDZ25842.1"/>
    </source>
</evidence>
<dbReference type="EMBL" id="CP031052">
    <property type="protein sequence ID" value="QDZ25842.1"/>
    <property type="molecule type" value="Genomic_DNA"/>
</dbReference>
<evidence type="ECO:0000313" key="2">
    <source>
        <dbReference type="Proteomes" id="UP000316726"/>
    </source>
</evidence>
<accession>A0A5B8N174</accession>
<reference evidence="1 2" key="1">
    <citation type="submission" date="2018-07" db="EMBL/GenBank/DDBJ databases">
        <title>The complete nuclear genome of the prasinophyte Chloropicon primus (CCMP1205).</title>
        <authorList>
            <person name="Pombert J.-F."/>
            <person name="Otis C."/>
            <person name="Turmel M."/>
            <person name="Lemieux C."/>
        </authorList>
    </citation>
    <scope>NUCLEOTIDE SEQUENCE [LARGE SCALE GENOMIC DNA]</scope>
    <source>
        <strain evidence="1 2">CCMP1205</strain>
    </source>
</reference>
<keyword evidence="2" id="KW-1185">Reference proteome</keyword>
<dbReference type="Proteomes" id="UP000316726">
    <property type="component" value="Chromosome 19"/>
</dbReference>
<sequence length="141" mass="15675">MDLTWTCTFPTVEPACATCSRKPMSGGNGRGGRRMSRLIPVLPQSLPHALSFGYPHDPFDVKIEDVLTDYSTFFLGVIMQATSDHWWGSPLRESSESESSLPFQLTSNFAVYAADVSDLRQWGIVAKYCDKGYEDCVKIPS</sequence>
<gene>
    <name evidence="1" type="ORF">A3770_19p83600</name>
</gene>
<organism evidence="1 2">
    <name type="scientific">Chloropicon primus</name>
    <dbReference type="NCBI Taxonomy" id="1764295"/>
    <lineage>
        <taxon>Eukaryota</taxon>
        <taxon>Viridiplantae</taxon>
        <taxon>Chlorophyta</taxon>
        <taxon>Chloropicophyceae</taxon>
        <taxon>Chloropicales</taxon>
        <taxon>Chloropicaceae</taxon>
        <taxon>Chloropicon</taxon>
    </lineage>
</organism>
<name>A0A5B8N174_9CHLO</name>
<dbReference type="AlphaFoldDB" id="A0A5B8N174"/>
<protein>
    <submittedName>
        <fullName evidence="1">Uncharacterized protein</fullName>
    </submittedName>
</protein>
<proteinExistence type="predicted"/>